<evidence type="ECO:0000313" key="5">
    <source>
        <dbReference type="Proteomes" id="UP000250235"/>
    </source>
</evidence>
<dbReference type="GO" id="GO:0046872">
    <property type="term" value="F:metal ion binding"/>
    <property type="evidence" value="ECO:0007669"/>
    <property type="project" value="TreeGrafter"/>
</dbReference>
<keyword evidence="5" id="KW-1185">Reference proteome</keyword>
<dbReference type="InterPro" id="IPR037124">
    <property type="entry name" value="Chaperonin_GroES_sf"/>
</dbReference>
<dbReference type="SMART" id="SM00883">
    <property type="entry name" value="Cpn10"/>
    <property type="match status" value="1"/>
</dbReference>
<name>A0A2Z7AGP4_9LAMI</name>
<protein>
    <submittedName>
        <fullName evidence="4">20 kDa chaperonin, chloroplastic</fullName>
    </submittedName>
</protein>
<organism evidence="4 5">
    <name type="scientific">Dorcoceras hygrometricum</name>
    <dbReference type="NCBI Taxonomy" id="472368"/>
    <lineage>
        <taxon>Eukaryota</taxon>
        <taxon>Viridiplantae</taxon>
        <taxon>Streptophyta</taxon>
        <taxon>Embryophyta</taxon>
        <taxon>Tracheophyta</taxon>
        <taxon>Spermatophyta</taxon>
        <taxon>Magnoliopsida</taxon>
        <taxon>eudicotyledons</taxon>
        <taxon>Gunneridae</taxon>
        <taxon>Pentapetalae</taxon>
        <taxon>asterids</taxon>
        <taxon>lamiids</taxon>
        <taxon>Lamiales</taxon>
        <taxon>Gesneriaceae</taxon>
        <taxon>Didymocarpoideae</taxon>
        <taxon>Trichosporeae</taxon>
        <taxon>Loxocarpinae</taxon>
        <taxon>Dorcoceras</taxon>
    </lineage>
</organism>
<dbReference type="GO" id="GO:0051082">
    <property type="term" value="F:unfolded protein binding"/>
    <property type="evidence" value="ECO:0007669"/>
    <property type="project" value="TreeGrafter"/>
</dbReference>
<keyword evidence="2 3" id="KW-0143">Chaperone</keyword>
<sequence>MATTQLISATSSISAKCFISFGDYRSIVMDGATVIAPKHTTLEPLGDRVLVKIKSAEETASGGILLPLPNQNLKEVAVAEERMVGGLYLTDASKEKPSVSTVGSLYQMAVSSYFLVAFGPGSFDDEGNRQPLPTAPGDAVPFSKYAGNHFKGSDGSEHIALRASDVMAILS</sequence>
<evidence type="ECO:0000256" key="3">
    <source>
        <dbReference type="RuleBase" id="RU003479"/>
    </source>
</evidence>
<dbReference type="Proteomes" id="UP000250235">
    <property type="component" value="Unassembled WGS sequence"/>
</dbReference>
<dbReference type="GO" id="GO:0005524">
    <property type="term" value="F:ATP binding"/>
    <property type="evidence" value="ECO:0007669"/>
    <property type="project" value="InterPro"/>
</dbReference>
<dbReference type="GO" id="GO:0044183">
    <property type="term" value="F:protein folding chaperone"/>
    <property type="evidence" value="ECO:0007669"/>
    <property type="project" value="InterPro"/>
</dbReference>
<dbReference type="InterPro" id="IPR018369">
    <property type="entry name" value="Chaprnonin_Cpn10_CS"/>
</dbReference>
<dbReference type="CDD" id="cd00320">
    <property type="entry name" value="cpn10"/>
    <property type="match status" value="1"/>
</dbReference>
<gene>
    <name evidence="4" type="ORF">F511_34069</name>
</gene>
<dbReference type="EMBL" id="KV017482">
    <property type="protein sequence ID" value="KZV18256.1"/>
    <property type="molecule type" value="Genomic_DNA"/>
</dbReference>
<reference evidence="4 5" key="1">
    <citation type="journal article" date="2015" name="Proc. Natl. Acad. Sci. U.S.A.">
        <title>The resurrection genome of Boea hygrometrica: A blueprint for survival of dehydration.</title>
        <authorList>
            <person name="Xiao L."/>
            <person name="Yang G."/>
            <person name="Zhang L."/>
            <person name="Yang X."/>
            <person name="Zhao S."/>
            <person name="Ji Z."/>
            <person name="Zhou Q."/>
            <person name="Hu M."/>
            <person name="Wang Y."/>
            <person name="Chen M."/>
            <person name="Xu Y."/>
            <person name="Jin H."/>
            <person name="Xiao X."/>
            <person name="Hu G."/>
            <person name="Bao F."/>
            <person name="Hu Y."/>
            <person name="Wan P."/>
            <person name="Li L."/>
            <person name="Deng X."/>
            <person name="Kuang T."/>
            <person name="Xiang C."/>
            <person name="Zhu J.K."/>
            <person name="Oliver M.J."/>
            <person name="He Y."/>
        </authorList>
    </citation>
    <scope>NUCLEOTIDE SEQUENCE [LARGE SCALE GENOMIC DNA]</scope>
    <source>
        <strain evidence="5">cv. XS01</strain>
    </source>
</reference>
<dbReference type="Gene3D" id="2.30.33.40">
    <property type="entry name" value="GroES chaperonin"/>
    <property type="match status" value="2"/>
</dbReference>
<dbReference type="OrthoDB" id="184876at2759"/>
<dbReference type="PANTHER" id="PTHR10772:SF63">
    <property type="entry name" value="20 KDA CHAPERONIN, CHLOROPLASTIC"/>
    <property type="match status" value="1"/>
</dbReference>
<dbReference type="PANTHER" id="PTHR10772">
    <property type="entry name" value="10 KDA HEAT SHOCK PROTEIN"/>
    <property type="match status" value="1"/>
</dbReference>
<dbReference type="Pfam" id="PF00166">
    <property type="entry name" value="Cpn10"/>
    <property type="match status" value="2"/>
</dbReference>
<dbReference type="InterPro" id="IPR011032">
    <property type="entry name" value="GroES-like_sf"/>
</dbReference>
<comment type="similarity">
    <text evidence="1 3">Belongs to the GroES chaperonin family.</text>
</comment>
<dbReference type="GO" id="GO:0009507">
    <property type="term" value="C:chloroplast"/>
    <property type="evidence" value="ECO:0007669"/>
    <property type="project" value="TreeGrafter"/>
</dbReference>
<dbReference type="GO" id="GO:0051087">
    <property type="term" value="F:protein-folding chaperone binding"/>
    <property type="evidence" value="ECO:0007669"/>
    <property type="project" value="TreeGrafter"/>
</dbReference>
<evidence type="ECO:0000313" key="4">
    <source>
        <dbReference type="EMBL" id="KZV18256.1"/>
    </source>
</evidence>
<dbReference type="InterPro" id="IPR020818">
    <property type="entry name" value="Chaperonin_GroES"/>
</dbReference>
<dbReference type="PRINTS" id="PR00297">
    <property type="entry name" value="CHAPERONIN10"/>
</dbReference>
<dbReference type="AlphaFoldDB" id="A0A2Z7AGP4"/>
<evidence type="ECO:0000256" key="1">
    <source>
        <dbReference type="ARBA" id="ARBA00006975"/>
    </source>
</evidence>
<accession>A0A2Z7AGP4</accession>
<evidence type="ECO:0000256" key="2">
    <source>
        <dbReference type="ARBA" id="ARBA00023186"/>
    </source>
</evidence>
<proteinExistence type="inferred from homology"/>
<dbReference type="PROSITE" id="PS00681">
    <property type="entry name" value="CHAPERONINS_CPN10"/>
    <property type="match status" value="1"/>
</dbReference>
<dbReference type="GO" id="GO:0005739">
    <property type="term" value="C:mitochondrion"/>
    <property type="evidence" value="ECO:0007669"/>
    <property type="project" value="TreeGrafter"/>
</dbReference>
<dbReference type="SUPFAM" id="SSF50129">
    <property type="entry name" value="GroES-like"/>
    <property type="match status" value="1"/>
</dbReference>